<reference evidence="5" key="1">
    <citation type="submission" date="2017-07" db="EMBL/GenBank/DDBJ databases">
        <title>Leptospira spp. isolated from tropical soils.</title>
        <authorList>
            <person name="Thibeaux R."/>
            <person name="Iraola G."/>
            <person name="Ferres I."/>
            <person name="Bierque E."/>
            <person name="Girault D."/>
            <person name="Soupe-Gilbert M.-E."/>
            <person name="Picardeau M."/>
            <person name="Goarant C."/>
        </authorList>
    </citation>
    <scope>NUCLEOTIDE SEQUENCE [LARGE SCALE GENOMIC DNA]</scope>
    <source>
        <strain evidence="5">ATI7-C-A5</strain>
    </source>
</reference>
<evidence type="ECO:0000256" key="1">
    <source>
        <dbReference type="ARBA" id="ARBA00004948"/>
    </source>
</evidence>
<dbReference type="Gene3D" id="3.20.20.70">
    <property type="entry name" value="Aldolase class I"/>
    <property type="match status" value="1"/>
</dbReference>
<evidence type="ECO:0000256" key="2">
    <source>
        <dbReference type="ARBA" id="ARBA00022977"/>
    </source>
</evidence>
<dbReference type="SUPFAM" id="SSF51391">
    <property type="entry name" value="Thiamin phosphate synthase"/>
    <property type="match status" value="1"/>
</dbReference>
<gene>
    <name evidence="4" type="ORF">CH379_004600</name>
    <name evidence="5" type="ORF">CH379_10250</name>
</gene>
<dbReference type="InterPro" id="IPR022998">
    <property type="entry name" value="ThiamineP_synth_TenI"/>
</dbReference>
<dbReference type="RefSeq" id="WP_100765085.1">
    <property type="nucleotide sequence ID" value="NZ_NPEF02000004.1"/>
</dbReference>
<organism evidence="5">
    <name type="scientific">Leptospira ellisii</name>
    <dbReference type="NCBI Taxonomy" id="2023197"/>
    <lineage>
        <taxon>Bacteria</taxon>
        <taxon>Pseudomonadati</taxon>
        <taxon>Spirochaetota</taxon>
        <taxon>Spirochaetia</taxon>
        <taxon>Leptospirales</taxon>
        <taxon>Leptospiraceae</taxon>
        <taxon>Leptospira</taxon>
    </lineage>
</organism>
<dbReference type="InterPro" id="IPR013785">
    <property type="entry name" value="Aldolase_TIM"/>
</dbReference>
<reference evidence="4 6" key="2">
    <citation type="journal article" date="2018" name="Microb. Genom.">
        <title>Deciphering the unexplored Leptospira diversity from soils uncovers genomic evolution to virulence.</title>
        <authorList>
            <person name="Thibeaux R."/>
            <person name="Iraola G."/>
            <person name="Ferres I."/>
            <person name="Bierque E."/>
            <person name="Girault D."/>
            <person name="Soupe-Gilbert M.E."/>
            <person name="Picardeau M."/>
            <person name="Goarant C."/>
        </authorList>
    </citation>
    <scope>NUCLEOTIDE SEQUENCE [LARGE SCALE GENOMIC DNA]</scope>
    <source>
        <strain evidence="4 6">ATI7-C-A5</strain>
    </source>
</reference>
<dbReference type="CDD" id="cd00564">
    <property type="entry name" value="TMP_TenI"/>
    <property type="match status" value="1"/>
</dbReference>
<sequence>MAFEFSDSNWRSPGIYPILDWDFCKKKNLDFYSIPELWLSHSDLVPFLQIRAKTLNESELVRSLEILRTRYPEARWILNDHWRLAAQAGCFGAHLGKEDFESLKKSEKDELAESGLFLGTSSHTLEEVSSLDSTLWNYVGLGPVFATENKDDAKSAIGIEILKKITAVAPVPVTLIGGIQVSNLDSVLDAGPFLLSSISMACLEKEFIGAVRKIRDGNR</sequence>
<comment type="caution">
    <text evidence="5">The sequence shown here is derived from an EMBL/GenBank/DDBJ whole genome shotgun (WGS) entry which is preliminary data.</text>
</comment>
<evidence type="ECO:0000313" key="5">
    <source>
        <dbReference type="EMBL" id="PJZ92977.1"/>
    </source>
</evidence>
<proteinExistence type="predicted"/>
<dbReference type="EMBL" id="NPEF01000091">
    <property type="protein sequence ID" value="PJZ92977.1"/>
    <property type="molecule type" value="Genomic_DNA"/>
</dbReference>
<dbReference type="GO" id="GO:0004789">
    <property type="term" value="F:thiamine-phosphate diphosphorylase activity"/>
    <property type="evidence" value="ECO:0007669"/>
    <property type="project" value="TreeGrafter"/>
</dbReference>
<keyword evidence="2" id="KW-0784">Thiamine biosynthesis</keyword>
<dbReference type="EMBL" id="NPEF02000004">
    <property type="protein sequence ID" value="MDV6234909.1"/>
    <property type="molecule type" value="Genomic_DNA"/>
</dbReference>
<feature type="domain" description="Thiamine phosphate synthase/TenI" evidence="3">
    <location>
        <begin position="45"/>
        <end position="191"/>
    </location>
</feature>
<evidence type="ECO:0000313" key="6">
    <source>
        <dbReference type="Proteomes" id="UP000232122"/>
    </source>
</evidence>
<dbReference type="GO" id="GO:0005737">
    <property type="term" value="C:cytoplasm"/>
    <property type="evidence" value="ECO:0007669"/>
    <property type="project" value="TreeGrafter"/>
</dbReference>
<evidence type="ECO:0000259" key="3">
    <source>
        <dbReference type="Pfam" id="PF02581"/>
    </source>
</evidence>
<reference evidence="4" key="3">
    <citation type="submission" date="2023-10" db="EMBL/GenBank/DDBJ databases">
        <authorList>
            <person name="Picardeau M."/>
            <person name="Thibeaux R."/>
        </authorList>
    </citation>
    <scope>NUCLEOTIDE SEQUENCE</scope>
    <source>
        <strain evidence="4">ATI7-C-A5</strain>
    </source>
</reference>
<dbReference type="InterPro" id="IPR036206">
    <property type="entry name" value="ThiamineP_synth_sf"/>
</dbReference>
<dbReference type="GO" id="GO:0009228">
    <property type="term" value="P:thiamine biosynthetic process"/>
    <property type="evidence" value="ECO:0007669"/>
    <property type="project" value="UniProtKB-KW"/>
</dbReference>
<protein>
    <submittedName>
        <fullName evidence="5">Thiamine phosphate synthase</fullName>
    </submittedName>
</protein>
<name>A0A2N0B8U5_9LEPT</name>
<dbReference type="OrthoDB" id="9810880at2"/>
<dbReference type="Proteomes" id="UP000232122">
    <property type="component" value="Unassembled WGS sequence"/>
</dbReference>
<keyword evidence="6" id="KW-1185">Reference proteome</keyword>
<accession>A0A2N0B8U5</accession>
<dbReference type="Pfam" id="PF02581">
    <property type="entry name" value="TMP-TENI"/>
    <property type="match status" value="1"/>
</dbReference>
<dbReference type="AlphaFoldDB" id="A0A2N0B8U5"/>
<dbReference type="PANTHER" id="PTHR20857">
    <property type="entry name" value="THIAMINE-PHOSPHATE PYROPHOSPHORYLASE"/>
    <property type="match status" value="1"/>
</dbReference>
<evidence type="ECO:0000313" key="4">
    <source>
        <dbReference type="EMBL" id="MDV6234909.1"/>
    </source>
</evidence>
<comment type="pathway">
    <text evidence="1">Cofactor biosynthesis; thiamine diphosphate biosynthesis.</text>
</comment>
<dbReference type="PANTHER" id="PTHR20857:SF15">
    <property type="entry name" value="THIAMINE-PHOSPHATE SYNTHASE"/>
    <property type="match status" value="1"/>
</dbReference>